<gene>
    <name evidence="8" type="ORF">GCM10010439_52290</name>
</gene>
<dbReference type="PROSITE" id="PS00584">
    <property type="entry name" value="PFKB_KINASES_2"/>
    <property type="match status" value="1"/>
</dbReference>
<evidence type="ECO:0000256" key="5">
    <source>
        <dbReference type="ARBA" id="ARBA00022840"/>
    </source>
</evidence>
<dbReference type="PANTHER" id="PTHR46566:SF5">
    <property type="entry name" value="1-PHOSPHOFRUCTOKINASE"/>
    <property type="match status" value="1"/>
</dbReference>
<reference evidence="9" key="1">
    <citation type="journal article" date="2019" name="Int. J. Syst. Evol. Microbiol.">
        <title>The Global Catalogue of Microorganisms (GCM) 10K type strain sequencing project: providing services to taxonomists for standard genome sequencing and annotation.</title>
        <authorList>
            <consortium name="The Broad Institute Genomics Platform"/>
            <consortium name="The Broad Institute Genome Sequencing Center for Infectious Disease"/>
            <person name="Wu L."/>
            <person name="Ma J."/>
        </authorList>
    </citation>
    <scope>NUCLEOTIDE SEQUENCE [LARGE SCALE GENOMIC DNA]</scope>
    <source>
        <strain evidence="9">JCM 8201</strain>
    </source>
</reference>
<proteinExistence type="inferred from homology"/>
<comment type="caution">
    <text evidence="8">The sequence shown here is derived from an EMBL/GenBank/DDBJ whole genome shotgun (WGS) entry which is preliminary data.</text>
</comment>
<evidence type="ECO:0000313" key="9">
    <source>
        <dbReference type="Proteomes" id="UP001501842"/>
    </source>
</evidence>
<dbReference type="PROSITE" id="PS00583">
    <property type="entry name" value="PFKB_KINASES_1"/>
    <property type="match status" value="1"/>
</dbReference>
<evidence type="ECO:0000256" key="2">
    <source>
        <dbReference type="ARBA" id="ARBA00022679"/>
    </source>
</evidence>
<evidence type="ECO:0000259" key="7">
    <source>
        <dbReference type="Pfam" id="PF00294"/>
    </source>
</evidence>
<feature type="domain" description="Carbohydrate kinase PfkB" evidence="7">
    <location>
        <begin position="15"/>
        <end position="265"/>
    </location>
</feature>
<organism evidence="8 9">
    <name type="scientific">Actinocorallia aurantiaca</name>
    <dbReference type="NCBI Taxonomy" id="46204"/>
    <lineage>
        <taxon>Bacteria</taxon>
        <taxon>Bacillati</taxon>
        <taxon>Actinomycetota</taxon>
        <taxon>Actinomycetes</taxon>
        <taxon>Streptosporangiales</taxon>
        <taxon>Thermomonosporaceae</taxon>
        <taxon>Actinocorallia</taxon>
    </lineage>
</organism>
<evidence type="ECO:0000256" key="6">
    <source>
        <dbReference type="PIRNR" id="PIRNR000535"/>
    </source>
</evidence>
<comment type="similarity">
    <text evidence="1">Belongs to the carbohydrate kinase PfkB family.</text>
</comment>
<dbReference type="Gene3D" id="3.40.1190.20">
    <property type="match status" value="1"/>
</dbReference>
<dbReference type="InterPro" id="IPR002173">
    <property type="entry name" value="Carboh/pur_kinase_PfkB_CS"/>
</dbReference>
<name>A0ABP6GZN8_9ACTN</name>
<evidence type="ECO:0000313" key="8">
    <source>
        <dbReference type="EMBL" id="GAA2733112.1"/>
    </source>
</evidence>
<keyword evidence="2 6" id="KW-0808">Transferase</keyword>
<keyword evidence="9" id="KW-1185">Reference proteome</keyword>
<evidence type="ECO:0000256" key="1">
    <source>
        <dbReference type="ARBA" id="ARBA00010688"/>
    </source>
</evidence>
<dbReference type="InterPro" id="IPR011611">
    <property type="entry name" value="PfkB_dom"/>
</dbReference>
<dbReference type="Pfam" id="PF00294">
    <property type="entry name" value="PfkB"/>
    <property type="match status" value="1"/>
</dbReference>
<keyword evidence="4" id="KW-0418">Kinase</keyword>
<dbReference type="PIRSF" id="PIRSF000535">
    <property type="entry name" value="1PFK/6PFK/LacC"/>
    <property type="match status" value="1"/>
</dbReference>
<sequence length="290" mass="29987">MILTVTLNPALDVTYDVGKLTRHAGHRVRRVQKRAGGKGVNVARVLAALGQEVLATGLCGGPTGDLVREDLDEGGVPHSFQPVSGDTRRTVVVVDDDATVFNEPGMLVHPAEWSLFQARFSRLVQSASVVVLSGSLPPGLPVDAYAVLTRLAKDAKVIVDASGPALSAAVTASPDLLKPNAQEFAEAGLSPTGTLVVSQGAGGMVAMTDGRCLEARPPEVLKGNPTGAGDAAAAALAVALRDAAPWDEALRDAVALSAAAVLAPVAGSFDHAAYRRFRPRVSVKEVPCPW</sequence>
<evidence type="ECO:0000256" key="4">
    <source>
        <dbReference type="ARBA" id="ARBA00022777"/>
    </source>
</evidence>
<keyword evidence="3" id="KW-0547">Nucleotide-binding</keyword>
<dbReference type="InterPro" id="IPR017583">
    <property type="entry name" value="Tagatose/fructose_Pkinase"/>
</dbReference>
<dbReference type="PANTHER" id="PTHR46566">
    <property type="entry name" value="1-PHOSPHOFRUCTOKINASE-RELATED"/>
    <property type="match status" value="1"/>
</dbReference>
<dbReference type="RefSeq" id="WP_344453779.1">
    <property type="nucleotide sequence ID" value="NZ_BAAATZ010000025.1"/>
</dbReference>
<protein>
    <submittedName>
        <fullName evidence="8">1-phosphofructokinase family hexose kinase</fullName>
    </submittedName>
</protein>
<keyword evidence="5" id="KW-0067">ATP-binding</keyword>
<accession>A0ABP6GZN8</accession>
<dbReference type="SUPFAM" id="SSF53613">
    <property type="entry name" value="Ribokinase-like"/>
    <property type="match status" value="1"/>
</dbReference>
<evidence type="ECO:0000256" key="3">
    <source>
        <dbReference type="ARBA" id="ARBA00022741"/>
    </source>
</evidence>
<dbReference type="InterPro" id="IPR029056">
    <property type="entry name" value="Ribokinase-like"/>
</dbReference>
<dbReference type="EMBL" id="BAAATZ010000025">
    <property type="protein sequence ID" value="GAA2733112.1"/>
    <property type="molecule type" value="Genomic_DNA"/>
</dbReference>
<dbReference type="Proteomes" id="UP001501842">
    <property type="component" value="Unassembled WGS sequence"/>
</dbReference>